<dbReference type="Proteomes" id="UP000095283">
    <property type="component" value="Unplaced"/>
</dbReference>
<evidence type="ECO:0000313" key="2">
    <source>
        <dbReference type="Proteomes" id="UP000095283"/>
    </source>
</evidence>
<reference evidence="3" key="1">
    <citation type="submission" date="2016-11" db="UniProtKB">
        <authorList>
            <consortium name="WormBaseParasite"/>
        </authorList>
    </citation>
    <scope>IDENTIFICATION</scope>
</reference>
<evidence type="ECO:0000259" key="1">
    <source>
        <dbReference type="Pfam" id="PF13193"/>
    </source>
</evidence>
<name>A0A1I7XUG7_HETBA</name>
<dbReference type="Gene3D" id="3.40.50.12780">
    <property type="entry name" value="N-terminal domain of ligase-like"/>
    <property type="match status" value="1"/>
</dbReference>
<dbReference type="PANTHER" id="PTHR24096">
    <property type="entry name" value="LONG-CHAIN-FATTY-ACID--COA LIGASE"/>
    <property type="match status" value="1"/>
</dbReference>
<dbReference type="Gene3D" id="3.30.300.30">
    <property type="match status" value="1"/>
</dbReference>
<protein>
    <submittedName>
        <fullName evidence="3">AMP-binding_C domain-containing protein</fullName>
    </submittedName>
</protein>
<evidence type="ECO:0000313" key="3">
    <source>
        <dbReference type="WBParaSite" id="Hba_21156"/>
    </source>
</evidence>
<feature type="domain" description="AMP-binding enzyme C-terminal" evidence="1">
    <location>
        <begin position="36"/>
        <end position="78"/>
    </location>
</feature>
<keyword evidence="2" id="KW-1185">Reference proteome</keyword>
<dbReference type="AlphaFoldDB" id="A0A1I7XUG7"/>
<dbReference type="InterPro" id="IPR042099">
    <property type="entry name" value="ANL_N_sf"/>
</dbReference>
<dbReference type="Pfam" id="PF13193">
    <property type="entry name" value="AMP-binding_C"/>
    <property type="match status" value="1"/>
</dbReference>
<accession>A0A1I7XUG7</accession>
<dbReference type="SUPFAM" id="SSF56801">
    <property type="entry name" value="Acetyl-CoA synthetase-like"/>
    <property type="match status" value="1"/>
</dbReference>
<dbReference type="GO" id="GO:0016405">
    <property type="term" value="F:CoA-ligase activity"/>
    <property type="evidence" value="ECO:0007669"/>
    <property type="project" value="TreeGrafter"/>
</dbReference>
<proteinExistence type="predicted"/>
<dbReference type="InterPro" id="IPR045851">
    <property type="entry name" value="AMP-bd_C_sf"/>
</dbReference>
<organism evidence="2 3">
    <name type="scientific">Heterorhabditis bacteriophora</name>
    <name type="common">Entomopathogenic nematode worm</name>
    <dbReference type="NCBI Taxonomy" id="37862"/>
    <lineage>
        <taxon>Eukaryota</taxon>
        <taxon>Metazoa</taxon>
        <taxon>Ecdysozoa</taxon>
        <taxon>Nematoda</taxon>
        <taxon>Chromadorea</taxon>
        <taxon>Rhabditida</taxon>
        <taxon>Rhabditina</taxon>
        <taxon>Rhabditomorpha</taxon>
        <taxon>Strongyloidea</taxon>
        <taxon>Heterorhabditidae</taxon>
        <taxon>Heterorhabditis</taxon>
    </lineage>
</organism>
<dbReference type="PANTHER" id="PTHR24096:SF257">
    <property type="entry name" value="ACYL-COA SYNTHETASE 7"/>
    <property type="match status" value="1"/>
</dbReference>
<dbReference type="InterPro" id="IPR025110">
    <property type="entry name" value="AMP-bd_C"/>
</dbReference>
<dbReference type="WBParaSite" id="Hba_21156">
    <property type="protein sequence ID" value="Hba_21156"/>
    <property type="gene ID" value="Hba_21156"/>
</dbReference>
<sequence length="89" mass="9794">MFLGDIAYYDENGYTFICDRIKELIKVNGKQVPPAELESILLGHDSVVDCCVIGIPDEKAGELPRAYIVSKGVSADEIHCFVNGINTFD</sequence>